<evidence type="ECO:0000313" key="1">
    <source>
        <dbReference type="EMBL" id="KAL1264887.1"/>
    </source>
</evidence>
<evidence type="ECO:0000313" key="2">
    <source>
        <dbReference type="Proteomes" id="UP001558613"/>
    </source>
</evidence>
<name>A0ABR3MIJ2_9TELE</name>
<gene>
    <name evidence="1" type="ORF">QQF64_005242</name>
</gene>
<accession>A0ABR3MIJ2</accession>
<dbReference type="EMBL" id="JAYMGO010000012">
    <property type="protein sequence ID" value="KAL1264887.1"/>
    <property type="molecule type" value="Genomic_DNA"/>
</dbReference>
<proteinExistence type="predicted"/>
<protein>
    <submittedName>
        <fullName evidence="1">Uncharacterized protein</fullName>
    </submittedName>
</protein>
<organism evidence="1 2">
    <name type="scientific">Cirrhinus molitorella</name>
    <name type="common">mud carp</name>
    <dbReference type="NCBI Taxonomy" id="172907"/>
    <lineage>
        <taxon>Eukaryota</taxon>
        <taxon>Metazoa</taxon>
        <taxon>Chordata</taxon>
        <taxon>Craniata</taxon>
        <taxon>Vertebrata</taxon>
        <taxon>Euteleostomi</taxon>
        <taxon>Actinopterygii</taxon>
        <taxon>Neopterygii</taxon>
        <taxon>Teleostei</taxon>
        <taxon>Ostariophysi</taxon>
        <taxon>Cypriniformes</taxon>
        <taxon>Cyprinidae</taxon>
        <taxon>Labeoninae</taxon>
        <taxon>Labeonini</taxon>
        <taxon>Cirrhinus</taxon>
    </lineage>
</organism>
<dbReference type="Proteomes" id="UP001558613">
    <property type="component" value="Unassembled WGS sequence"/>
</dbReference>
<sequence>MMMMMMMILTEGRSAADVPELISGISPALLLPDSHVNICVSSFPACRGAPVASIGAGAAYGHDRREAPSGDAGDASYLETRERGECDMWWLCRLQISVCLASYRRVNETLPLI</sequence>
<keyword evidence="2" id="KW-1185">Reference proteome</keyword>
<comment type="caution">
    <text evidence="1">The sequence shown here is derived from an EMBL/GenBank/DDBJ whole genome shotgun (WGS) entry which is preliminary data.</text>
</comment>
<reference evidence="1 2" key="1">
    <citation type="submission" date="2023-09" db="EMBL/GenBank/DDBJ databases">
        <authorList>
            <person name="Wang M."/>
        </authorList>
    </citation>
    <scope>NUCLEOTIDE SEQUENCE [LARGE SCALE GENOMIC DNA]</scope>
    <source>
        <strain evidence="1">GT-2023</strain>
        <tissue evidence="1">Liver</tissue>
    </source>
</reference>